<keyword evidence="1 5" id="KW-0489">Methyltransferase</keyword>
<reference evidence="5 6" key="1">
    <citation type="submission" date="2019-12" db="EMBL/GenBank/DDBJ databases">
        <title>Nesterenkonia muleiensis sp. nov., a novel actinobacterium isolated from sap of Populus euphratica.</title>
        <authorList>
            <person name="Wang R."/>
        </authorList>
    </citation>
    <scope>NUCLEOTIDE SEQUENCE [LARGE SCALE GENOMIC DNA]</scope>
    <source>
        <strain evidence="5 6">F10</strain>
    </source>
</reference>
<dbReference type="GO" id="GO:0006396">
    <property type="term" value="P:RNA processing"/>
    <property type="evidence" value="ECO:0007669"/>
    <property type="project" value="InterPro"/>
</dbReference>
<evidence type="ECO:0000259" key="4">
    <source>
        <dbReference type="Pfam" id="PF00588"/>
    </source>
</evidence>
<feature type="compositionally biased region" description="Basic and acidic residues" evidence="3">
    <location>
        <begin position="376"/>
        <end position="387"/>
    </location>
</feature>
<evidence type="ECO:0000256" key="2">
    <source>
        <dbReference type="ARBA" id="ARBA00022679"/>
    </source>
</evidence>
<evidence type="ECO:0000256" key="1">
    <source>
        <dbReference type="ARBA" id="ARBA00022603"/>
    </source>
</evidence>
<sequence length="387" mass="40909">MGTVSDEFVVDNPSSDRVKKVAQLATRAGRRKQGRFLAEGPQPVREALALWLRRWDENNDAAGAASGAEPGQQQLRAQHPPAEYLPELDALYFTPQALEQHPDLAGLLDQVRGVLFNPEAELPRAARFFLRGATAEALAAMSDADTPQGVLAVCRQPIIEFGGLDSLLVGMRMTSVWADGSGAAASGATVTFPAVRLAPVLVGLQDPGNVGTLIRTADAAGAGVVILTPGSTDPWAPKVVRAAAGSHFHLPVATGIDLDQLVRFVRENGAQVLAADGYAAETLADLQDERAPELAQPTYWLLGNEAHGLSDQQKAQADGSVAVPLYGQAESLNVSVAGALCLYASAMAQRNALPVEKRQQPPPGEGYEGFAPLAALERHPFERGEPQ</sequence>
<dbReference type="CDD" id="cd18095">
    <property type="entry name" value="SpoU-like_rRNA-MTase"/>
    <property type="match status" value="1"/>
</dbReference>
<evidence type="ECO:0000313" key="6">
    <source>
        <dbReference type="Proteomes" id="UP000460157"/>
    </source>
</evidence>
<dbReference type="GO" id="GO:0003723">
    <property type="term" value="F:RNA binding"/>
    <property type="evidence" value="ECO:0007669"/>
    <property type="project" value="InterPro"/>
</dbReference>
<dbReference type="GO" id="GO:0032259">
    <property type="term" value="P:methylation"/>
    <property type="evidence" value="ECO:0007669"/>
    <property type="project" value="UniProtKB-KW"/>
</dbReference>
<name>A0A7K1UFR2_9MICC</name>
<dbReference type="EMBL" id="WRPM01000021">
    <property type="protein sequence ID" value="MVT25308.1"/>
    <property type="molecule type" value="Genomic_DNA"/>
</dbReference>
<dbReference type="Proteomes" id="UP000460157">
    <property type="component" value="Unassembled WGS sequence"/>
</dbReference>
<dbReference type="OrthoDB" id="9794400at2"/>
<dbReference type="InterPro" id="IPR051259">
    <property type="entry name" value="rRNA_Methyltransferase"/>
</dbReference>
<dbReference type="Gene3D" id="3.30.1330.30">
    <property type="match status" value="1"/>
</dbReference>
<evidence type="ECO:0000256" key="3">
    <source>
        <dbReference type="SAM" id="MobiDB-lite"/>
    </source>
</evidence>
<dbReference type="Gene3D" id="3.40.1280.10">
    <property type="match status" value="1"/>
</dbReference>
<comment type="caution">
    <text evidence="5">The sequence shown here is derived from an EMBL/GenBank/DDBJ whole genome shotgun (WGS) entry which is preliminary data.</text>
</comment>
<evidence type="ECO:0000313" key="5">
    <source>
        <dbReference type="EMBL" id="MVT25308.1"/>
    </source>
</evidence>
<dbReference type="SUPFAM" id="SSF55315">
    <property type="entry name" value="L30e-like"/>
    <property type="match status" value="1"/>
</dbReference>
<dbReference type="GO" id="GO:0008173">
    <property type="term" value="F:RNA methyltransferase activity"/>
    <property type="evidence" value="ECO:0007669"/>
    <property type="project" value="InterPro"/>
</dbReference>
<dbReference type="InterPro" id="IPR029064">
    <property type="entry name" value="Ribosomal_eL30-like_sf"/>
</dbReference>
<dbReference type="InterPro" id="IPR001537">
    <property type="entry name" value="SpoU_MeTrfase"/>
</dbReference>
<dbReference type="InterPro" id="IPR029028">
    <property type="entry name" value="Alpha/beta_knot_MTases"/>
</dbReference>
<feature type="domain" description="tRNA/rRNA methyltransferase SpoU type" evidence="4">
    <location>
        <begin position="200"/>
        <end position="343"/>
    </location>
</feature>
<dbReference type="AlphaFoldDB" id="A0A7K1UFR2"/>
<dbReference type="PANTHER" id="PTHR43191">
    <property type="entry name" value="RRNA METHYLTRANSFERASE 3"/>
    <property type="match status" value="1"/>
</dbReference>
<organism evidence="5 6">
    <name type="scientific">Nesterenkonia alkaliphila</name>
    <dbReference type="NCBI Taxonomy" id="1463631"/>
    <lineage>
        <taxon>Bacteria</taxon>
        <taxon>Bacillati</taxon>
        <taxon>Actinomycetota</taxon>
        <taxon>Actinomycetes</taxon>
        <taxon>Micrococcales</taxon>
        <taxon>Micrococcaceae</taxon>
        <taxon>Nesterenkonia</taxon>
    </lineage>
</organism>
<keyword evidence="2 5" id="KW-0808">Transferase</keyword>
<dbReference type="Pfam" id="PF00588">
    <property type="entry name" value="SpoU_methylase"/>
    <property type="match status" value="1"/>
</dbReference>
<keyword evidence="6" id="KW-1185">Reference proteome</keyword>
<protein>
    <submittedName>
        <fullName evidence="5">RNA methyltransferase</fullName>
    </submittedName>
</protein>
<gene>
    <name evidence="5" type="ORF">GNZ21_02850</name>
</gene>
<dbReference type="SUPFAM" id="SSF75217">
    <property type="entry name" value="alpha/beta knot"/>
    <property type="match status" value="1"/>
</dbReference>
<accession>A0A7K1UFR2</accession>
<dbReference type="InterPro" id="IPR029026">
    <property type="entry name" value="tRNA_m1G_MTases_N"/>
</dbReference>
<dbReference type="PANTHER" id="PTHR43191:SF2">
    <property type="entry name" value="RRNA METHYLTRANSFERASE 3, MITOCHONDRIAL"/>
    <property type="match status" value="1"/>
</dbReference>
<proteinExistence type="predicted"/>
<feature type="region of interest" description="Disordered" evidence="3">
    <location>
        <begin position="355"/>
        <end position="387"/>
    </location>
</feature>